<keyword evidence="5 6" id="KW-0472">Membrane</keyword>
<evidence type="ECO:0000313" key="7">
    <source>
        <dbReference type="EMBL" id="KSU88102.1"/>
    </source>
</evidence>
<feature type="transmembrane region" description="Helical" evidence="6">
    <location>
        <begin position="298"/>
        <end position="318"/>
    </location>
</feature>
<dbReference type="RefSeq" id="WP_025909504.1">
    <property type="nucleotide sequence ID" value="NZ_KQ758645.1"/>
</dbReference>
<feature type="transmembrane region" description="Helical" evidence="6">
    <location>
        <begin position="497"/>
        <end position="517"/>
    </location>
</feature>
<feature type="transmembrane region" description="Helical" evidence="6">
    <location>
        <begin position="432"/>
        <end position="450"/>
    </location>
</feature>
<dbReference type="InterPro" id="IPR050833">
    <property type="entry name" value="Poly_Biosynth_Transport"/>
</dbReference>
<feature type="transmembrane region" description="Helical" evidence="6">
    <location>
        <begin position="466"/>
        <end position="491"/>
    </location>
</feature>
<feature type="transmembrane region" description="Helical" evidence="6">
    <location>
        <begin position="339"/>
        <end position="363"/>
    </location>
</feature>
<dbReference type="Proteomes" id="UP000053681">
    <property type="component" value="Unassembled WGS sequence"/>
</dbReference>
<evidence type="ECO:0000256" key="2">
    <source>
        <dbReference type="ARBA" id="ARBA00022475"/>
    </source>
</evidence>
<comment type="caution">
    <text evidence="7">The sequence shown here is derived from an EMBL/GenBank/DDBJ whole genome shotgun (WGS) entry which is preliminary data.</text>
</comment>
<feature type="transmembrane region" description="Helical" evidence="6">
    <location>
        <begin position="199"/>
        <end position="216"/>
    </location>
</feature>
<dbReference type="GO" id="GO:0005886">
    <property type="term" value="C:plasma membrane"/>
    <property type="evidence" value="ECO:0007669"/>
    <property type="project" value="UniProtKB-SubCell"/>
</dbReference>
<dbReference type="GO" id="GO:0051301">
    <property type="term" value="P:cell division"/>
    <property type="evidence" value="ECO:0007669"/>
    <property type="project" value="UniProtKB-KW"/>
</dbReference>
<dbReference type="PANTHER" id="PTHR30250:SF21">
    <property type="entry name" value="LIPID II FLIPPASE MURJ"/>
    <property type="match status" value="1"/>
</dbReference>
<name>A0A0V8JM49_9BACI</name>
<evidence type="ECO:0000256" key="5">
    <source>
        <dbReference type="ARBA" id="ARBA00023136"/>
    </source>
</evidence>
<dbReference type="InterPro" id="IPR002797">
    <property type="entry name" value="Polysacc_synth"/>
</dbReference>
<evidence type="ECO:0000256" key="3">
    <source>
        <dbReference type="ARBA" id="ARBA00022692"/>
    </source>
</evidence>
<accession>A0A0V8JM49</accession>
<protein>
    <submittedName>
        <fullName evidence="7">Cell division protein</fullName>
    </submittedName>
</protein>
<dbReference type="CDD" id="cd13124">
    <property type="entry name" value="MATE_SpoVB_like"/>
    <property type="match status" value="1"/>
</dbReference>
<dbReference type="InterPro" id="IPR024923">
    <property type="entry name" value="PG_synth_SpoVB"/>
</dbReference>
<evidence type="ECO:0000256" key="4">
    <source>
        <dbReference type="ARBA" id="ARBA00022989"/>
    </source>
</evidence>
<feature type="transmembrane region" description="Helical" evidence="6">
    <location>
        <begin position="130"/>
        <end position="151"/>
    </location>
</feature>
<dbReference type="EMBL" id="LNQP01000029">
    <property type="protein sequence ID" value="KSU88102.1"/>
    <property type="molecule type" value="Genomic_DNA"/>
</dbReference>
<feature type="transmembrane region" description="Helical" evidence="6">
    <location>
        <begin position="50"/>
        <end position="70"/>
    </location>
</feature>
<keyword evidence="2" id="KW-1003">Cell membrane</keyword>
<dbReference type="AlphaFoldDB" id="A0A0V8JM49"/>
<proteinExistence type="predicted"/>
<keyword evidence="3 6" id="KW-0812">Transmembrane</keyword>
<keyword evidence="7" id="KW-0131">Cell cycle</keyword>
<feature type="transmembrane region" description="Helical" evidence="6">
    <location>
        <begin position="246"/>
        <end position="266"/>
    </location>
</feature>
<dbReference type="PIRSF" id="PIRSF038958">
    <property type="entry name" value="PG_synth_SpoVB"/>
    <property type="match status" value="1"/>
</dbReference>
<keyword evidence="4 6" id="KW-1133">Transmembrane helix</keyword>
<comment type="subcellular location">
    <subcellularLocation>
        <location evidence="1">Cell membrane</location>
        <topology evidence="1">Multi-pass membrane protein</topology>
    </subcellularLocation>
</comment>
<evidence type="ECO:0000256" key="1">
    <source>
        <dbReference type="ARBA" id="ARBA00004651"/>
    </source>
</evidence>
<feature type="transmembrane region" description="Helical" evidence="6">
    <location>
        <begin position="172"/>
        <end position="193"/>
    </location>
</feature>
<evidence type="ECO:0000256" key="6">
    <source>
        <dbReference type="SAM" id="Phobius"/>
    </source>
</evidence>
<gene>
    <name evidence="7" type="ORF">AS180_09815</name>
</gene>
<reference evidence="7 8" key="1">
    <citation type="submission" date="2015-11" db="EMBL/GenBank/DDBJ databases">
        <title>Bacillus caseinolyticus sp nov.</title>
        <authorList>
            <person name="Dastager S.G."/>
            <person name="Mawlankar R."/>
        </authorList>
    </citation>
    <scope>NUCLEOTIDE SEQUENCE [LARGE SCALE GENOMIC DNA]</scope>
    <source>
        <strain evidence="7 8">SGD-V-76</strain>
    </source>
</reference>
<dbReference type="PANTHER" id="PTHR30250">
    <property type="entry name" value="PST FAMILY PREDICTED COLANIC ACID TRANSPORTER"/>
    <property type="match status" value="1"/>
</dbReference>
<sequence length="548" mass="60186">MSDSKLLRGTFVLTLGTYISRILGMIYIFPFATLVGAVGGALFGYGYNQYAIYLSIATAGMPMAVSKFVSKYNAMGDYYTSRRMYRAGLKLMLVTGVLSFLLLYSLSPFIADLTLGGADLDNSLEDVVMVMRMVSVALLVVPIMSLMRGFFQGHQSMGPTAVSQVIEQFVRVVFLLASTYIVLKVVGGSLALAVGFATMGAFVGALGGLAVLLWYWKKRKPHLDKMVQEQKVTPTRISTVSIFKELFTYSIPYVFVGLAIPLYQYVDQFTFNRTMVAAGQKEIAETMNGIVQSYVPKLVMIPVSLATAFGLTLVPTITRSFVNQDYTALQKQIDQTYQTIMFLVLPASVGLMALAGPAYGTFFGIEDIKAGGTVLLAYAPVALLFSFFTVNAAILQGVNKQKYAVISLAFGLIVKIICNVPFIYLFHELGSILATALGYLVSIAYTFYLIKKHANYDYHAFIKRTVLIFIFVAIMGLSVKLLSFILGFFLAYDQSRIAAVVITFIGAGVGGIVYGVATYRSTLLERVMGKRIINIIERKILRRRPANG</sequence>
<feature type="transmembrane region" description="Helical" evidence="6">
    <location>
        <begin position="91"/>
        <end position="110"/>
    </location>
</feature>
<organism evidence="7 8">
    <name type="scientific">Priestia veravalensis</name>
    <dbReference type="NCBI Taxonomy" id="1414648"/>
    <lineage>
        <taxon>Bacteria</taxon>
        <taxon>Bacillati</taxon>
        <taxon>Bacillota</taxon>
        <taxon>Bacilli</taxon>
        <taxon>Bacillales</taxon>
        <taxon>Bacillaceae</taxon>
        <taxon>Priestia</taxon>
    </lineage>
</organism>
<dbReference type="Pfam" id="PF01943">
    <property type="entry name" value="Polysacc_synt"/>
    <property type="match status" value="1"/>
</dbReference>
<feature type="transmembrane region" description="Helical" evidence="6">
    <location>
        <begin position="403"/>
        <end position="426"/>
    </location>
</feature>
<keyword evidence="7" id="KW-0132">Cell division</keyword>
<feature type="transmembrane region" description="Helical" evidence="6">
    <location>
        <begin position="375"/>
        <end position="396"/>
    </location>
</feature>
<keyword evidence="8" id="KW-1185">Reference proteome</keyword>
<feature type="transmembrane region" description="Helical" evidence="6">
    <location>
        <begin position="21"/>
        <end position="44"/>
    </location>
</feature>
<evidence type="ECO:0000313" key="8">
    <source>
        <dbReference type="Proteomes" id="UP000053681"/>
    </source>
</evidence>